<dbReference type="InterPro" id="IPR046616">
    <property type="entry name" value="DUF6729"/>
</dbReference>
<dbReference type="PANTHER" id="PTHR24401">
    <property type="entry name" value="SI:CH211-243P7.3-RELATED"/>
    <property type="match status" value="1"/>
</dbReference>
<reference evidence="2 3" key="1">
    <citation type="submission" date="2024-02" db="EMBL/GenBank/DDBJ databases">
        <title>Chromosome-level genome assembly of the Eurasian Minnow (Phoxinus phoxinus).</title>
        <authorList>
            <person name="Oriowo T.O."/>
            <person name="Martin S."/>
            <person name="Stange M."/>
            <person name="Chrysostomakis Y."/>
            <person name="Brown T."/>
            <person name="Winkler S."/>
            <person name="Kukowka S."/>
            <person name="Myers E.W."/>
            <person name="Bohne A."/>
        </authorList>
    </citation>
    <scope>NUCLEOTIDE SEQUENCE [LARGE SCALE GENOMIC DNA]</scope>
    <source>
        <strain evidence="2">ZFMK-TIS-60720</strain>
        <tissue evidence="2">Whole Organism</tissue>
    </source>
</reference>
<evidence type="ECO:0000313" key="3">
    <source>
        <dbReference type="Proteomes" id="UP001364617"/>
    </source>
</evidence>
<organism evidence="2 3">
    <name type="scientific">Phoxinus phoxinus</name>
    <name type="common">Eurasian minnow</name>
    <dbReference type="NCBI Taxonomy" id="58324"/>
    <lineage>
        <taxon>Eukaryota</taxon>
        <taxon>Metazoa</taxon>
        <taxon>Chordata</taxon>
        <taxon>Craniata</taxon>
        <taxon>Vertebrata</taxon>
        <taxon>Euteleostomi</taxon>
        <taxon>Actinopterygii</taxon>
        <taxon>Neopterygii</taxon>
        <taxon>Teleostei</taxon>
        <taxon>Ostariophysi</taxon>
        <taxon>Cypriniformes</taxon>
        <taxon>Leuciscidae</taxon>
        <taxon>Phoxininae</taxon>
        <taxon>Phoxinus</taxon>
    </lineage>
</organism>
<keyword evidence="3" id="KW-1185">Reference proteome</keyword>
<evidence type="ECO:0000313" key="2">
    <source>
        <dbReference type="EMBL" id="KAK7175376.1"/>
    </source>
</evidence>
<sequence length="284" mass="31825">MPILLLRRKSGSGGHLWIPESRPHSLDRRAKLLLDFTGTGQRHCRNSMSPRTKTTLVMSTGCGNRHPGIPGTPWKQPLNISGAVTRRQLHPLLSLLGLRQHQGVPASRPALRPDLRPVEPSDAELVAVAIATENSLDIQVPVVTQTTTDPPQDPPGAAVRTKEQAVSRQSFPCPPPAHACPELLLPESWRAVLNQEQQQWIGRTLFTRGRTGRSQLTTELRLWWYPPQPRLIYSQPPASPDPFFACPLFLWMPLRMWSFKLTCTQRGCNTTLTKAGLYKTIRRV</sequence>
<protein>
    <recommendedName>
        <fullName evidence="1">DUF6729 domain-containing protein</fullName>
    </recommendedName>
</protein>
<name>A0AAN9DLA8_9TELE</name>
<dbReference type="Pfam" id="PF20499">
    <property type="entry name" value="DUF6729"/>
    <property type="match status" value="1"/>
</dbReference>
<dbReference type="AlphaFoldDB" id="A0AAN9DLA8"/>
<feature type="domain" description="DUF6729" evidence="1">
    <location>
        <begin position="189"/>
        <end position="284"/>
    </location>
</feature>
<dbReference type="PANTHER" id="PTHR24401:SF29">
    <property type="entry name" value="SI:CH211-243P7.3-RELATED"/>
    <property type="match status" value="1"/>
</dbReference>
<accession>A0AAN9DLA8</accession>
<evidence type="ECO:0000259" key="1">
    <source>
        <dbReference type="Pfam" id="PF20499"/>
    </source>
</evidence>
<comment type="caution">
    <text evidence="2">The sequence shown here is derived from an EMBL/GenBank/DDBJ whole genome shotgun (WGS) entry which is preliminary data.</text>
</comment>
<dbReference type="EMBL" id="JAYKXH010000002">
    <property type="protein sequence ID" value="KAK7175376.1"/>
    <property type="molecule type" value="Genomic_DNA"/>
</dbReference>
<dbReference type="Proteomes" id="UP001364617">
    <property type="component" value="Unassembled WGS sequence"/>
</dbReference>
<gene>
    <name evidence="2" type="ORF">R3I93_002323</name>
</gene>
<proteinExistence type="predicted"/>